<comment type="caution">
    <text evidence="1">The sequence shown here is derived from an EMBL/GenBank/DDBJ whole genome shotgun (WGS) entry which is preliminary data.</text>
</comment>
<organism evidence="1 2">
    <name type="scientific">Tenacibaculum caenipelagi</name>
    <dbReference type="NCBI Taxonomy" id="1325435"/>
    <lineage>
        <taxon>Bacteria</taxon>
        <taxon>Pseudomonadati</taxon>
        <taxon>Bacteroidota</taxon>
        <taxon>Flavobacteriia</taxon>
        <taxon>Flavobacteriales</taxon>
        <taxon>Flavobacteriaceae</taxon>
        <taxon>Tenacibaculum</taxon>
    </lineage>
</organism>
<reference evidence="1 2" key="1">
    <citation type="submission" date="2019-03" db="EMBL/GenBank/DDBJ databases">
        <title>Genomic Encyclopedia of Type Strains, Phase III (KMG-III): the genomes of soil and plant-associated and newly described type strains.</title>
        <authorList>
            <person name="Whitman W."/>
        </authorList>
    </citation>
    <scope>NUCLEOTIDE SEQUENCE [LARGE SCALE GENOMIC DNA]</scope>
    <source>
        <strain evidence="1 2">CECT 8283</strain>
    </source>
</reference>
<dbReference type="RefSeq" id="WP_133535801.1">
    <property type="nucleotide sequence ID" value="NZ_SNYH01000003.1"/>
</dbReference>
<evidence type="ECO:0000313" key="2">
    <source>
        <dbReference type="Proteomes" id="UP000295390"/>
    </source>
</evidence>
<evidence type="ECO:0000313" key="1">
    <source>
        <dbReference type="EMBL" id="TDQ27828.1"/>
    </source>
</evidence>
<sequence>MYEAKHSYNLKEGEIELFIDEREFYKQRRELTTRTLKYQHQFEQANDNLISLDLSKESNPNYNDDIVNLLDEYRKSTISNLKGIFEERNKVIQLLSSYIKKLME</sequence>
<protein>
    <submittedName>
        <fullName evidence="1">Uncharacterized protein</fullName>
    </submittedName>
</protein>
<gene>
    <name evidence="1" type="ORF">DFQ07_1684</name>
</gene>
<name>A0A4R6TE79_9FLAO</name>
<dbReference type="AlphaFoldDB" id="A0A4R6TE79"/>
<dbReference type="EMBL" id="SNYH01000003">
    <property type="protein sequence ID" value="TDQ27828.1"/>
    <property type="molecule type" value="Genomic_DNA"/>
</dbReference>
<dbReference type="Proteomes" id="UP000295390">
    <property type="component" value="Unassembled WGS sequence"/>
</dbReference>
<keyword evidence="2" id="KW-1185">Reference proteome</keyword>
<accession>A0A4R6TE79</accession>
<proteinExistence type="predicted"/>